<dbReference type="GO" id="GO:0005886">
    <property type="term" value="C:plasma membrane"/>
    <property type="evidence" value="ECO:0007669"/>
    <property type="project" value="TreeGrafter"/>
</dbReference>
<dbReference type="Pfam" id="PF10242">
    <property type="entry name" value="L_HMGIC_fpl"/>
    <property type="match status" value="1"/>
</dbReference>
<dbReference type="AlphaFoldDB" id="A0AAV7LYR2"/>
<feature type="transmembrane region" description="Helical" evidence="5">
    <location>
        <begin position="21"/>
        <end position="42"/>
    </location>
</feature>
<evidence type="ECO:0000256" key="5">
    <source>
        <dbReference type="SAM" id="Phobius"/>
    </source>
</evidence>
<feature type="transmembrane region" description="Helical" evidence="5">
    <location>
        <begin position="102"/>
        <end position="126"/>
    </location>
</feature>
<evidence type="ECO:0008006" key="8">
    <source>
        <dbReference type="Google" id="ProtNLM"/>
    </source>
</evidence>
<gene>
    <name evidence="6" type="ORF">NDU88_000853</name>
</gene>
<feature type="transmembrane region" description="Helical" evidence="5">
    <location>
        <begin position="180"/>
        <end position="205"/>
    </location>
</feature>
<dbReference type="EMBL" id="JANPWB010000014">
    <property type="protein sequence ID" value="KAJ1095695.1"/>
    <property type="molecule type" value="Genomic_DNA"/>
</dbReference>
<evidence type="ECO:0000256" key="1">
    <source>
        <dbReference type="ARBA" id="ARBA00004141"/>
    </source>
</evidence>
<reference evidence="6" key="1">
    <citation type="journal article" date="2022" name="bioRxiv">
        <title>Sequencing and chromosome-scale assembly of the giantPleurodeles waltlgenome.</title>
        <authorList>
            <person name="Brown T."/>
            <person name="Elewa A."/>
            <person name="Iarovenko S."/>
            <person name="Subramanian E."/>
            <person name="Araus A.J."/>
            <person name="Petzold A."/>
            <person name="Susuki M."/>
            <person name="Suzuki K.-i.T."/>
            <person name="Hayashi T."/>
            <person name="Toyoda A."/>
            <person name="Oliveira C."/>
            <person name="Osipova E."/>
            <person name="Leigh N.D."/>
            <person name="Simon A."/>
            <person name="Yun M.H."/>
        </authorList>
    </citation>
    <scope>NUCLEOTIDE SEQUENCE</scope>
    <source>
        <strain evidence="6">20211129_DDA</strain>
        <tissue evidence="6">Liver</tissue>
    </source>
</reference>
<keyword evidence="4 5" id="KW-0472">Membrane</keyword>
<comment type="subcellular location">
    <subcellularLocation>
        <location evidence="1">Membrane</location>
        <topology evidence="1">Multi-pass membrane protein</topology>
    </subcellularLocation>
</comment>
<dbReference type="InterPro" id="IPR019372">
    <property type="entry name" value="LHFPL"/>
</dbReference>
<dbReference type="PANTHER" id="PTHR12489">
    <property type="entry name" value="LIPOMA HMGIC FUSION PARTNER-LIKE PROTEIN"/>
    <property type="match status" value="1"/>
</dbReference>
<keyword evidence="2 5" id="KW-0812">Transmembrane</keyword>
<dbReference type="GO" id="GO:0007605">
    <property type="term" value="P:sensory perception of sound"/>
    <property type="evidence" value="ECO:0007669"/>
    <property type="project" value="TreeGrafter"/>
</dbReference>
<evidence type="ECO:0000256" key="3">
    <source>
        <dbReference type="ARBA" id="ARBA00022989"/>
    </source>
</evidence>
<dbReference type="Proteomes" id="UP001066276">
    <property type="component" value="Chromosome 10"/>
</dbReference>
<evidence type="ECO:0000313" key="6">
    <source>
        <dbReference type="EMBL" id="KAJ1095695.1"/>
    </source>
</evidence>
<name>A0AAV7LYR2_PLEWA</name>
<keyword evidence="3 5" id="KW-1133">Transmembrane helix</keyword>
<evidence type="ECO:0000256" key="4">
    <source>
        <dbReference type="ARBA" id="ARBA00023136"/>
    </source>
</evidence>
<dbReference type="PANTHER" id="PTHR12489:SF17">
    <property type="entry name" value="LHFPL TETRASPAN SUBFAMILY MEMBER 4B"/>
    <property type="match status" value="1"/>
</dbReference>
<comment type="caution">
    <text evidence="6">The sequence shown here is derived from an EMBL/GenBank/DDBJ whole genome shotgun (WGS) entry which is preliminary data.</text>
</comment>
<protein>
    <recommendedName>
        <fullName evidence="8">LHFPL tetraspan subfamily member 4b</fullName>
    </recommendedName>
</protein>
<proteinExistence type="predicted"/>
<evidence type="ECO:0000313" key="7">
    <source>
        <dbReference type="Proteomes" id="UP001066276"/>
    </source>
</evidence>
<evidence type="ECO:0000256" key="2">
    <source>
        <dbReference type="ARBA" id="ARBA00022692"/>
    </source>
</evidence>
<organism evidence="6 7">
    <name type="scientific">Pleurodeles waltl</name>
    <name type="common">Iberian ribbed newt</name>
    <dbReference type="NCBI Taxonomy" id="8319"/>
    <lineage>
        <taxon>Eukaryota</taxon>
        <taxon>Metazoa</taxon>
        <taxon>Chordata</taxon>
        <taxon>Craniata</taxon>
        <taxon>Vertebrata</taxon>
        <taxon>Euteleostomi</taxon>
        <taxon>Amphibia</taxon>
        <taxon>Batrachia</taxon>
        <taxon>Caudata</taxon>
        <taxon>Salamandroidea</taxon>
        <taxon>Salamandridae</taxon>
        <taxon>Pleurodelinae</taxon>
        <taxon>Pleurodeles</taxon>
    </lineage>
</organism>
<accession>A0AAV7LYR2</accession>
<keyword evidence="7" id="KW-1185">Reference proteome</keyword>
<sequence>MLEAKEVAKLYQTDFIRNARAVGVLWAVCTLCFGILEIVVLIQPTWVRTGDQSARVRTGLARASLQPVVGSFGLYQVCVESEWTVDCRGSLSTLTPVPAFKAAAVFILMALVLVLTSVGCFGLFWFCNAATVYKVCAWLQLTAATCQALGCLIFPDGWGAPEVRPLCGRRADSYQLGECAVHWGFTLAILGMVDALVLSVLAFVLGNRQDALLPDDYSPEKKGLSNMIAPPL</sequence>